<feature type="compositionally biased region" description="Low complexity" evidence="5">
    <location>
        <begin position="473"/>
        <end position="502"/>
    </location>
</feature>
<keyword evidence="8" id="KW-1185">Reference proteome</keyword>
<dbReference type="EMBL" id="JAVRRG010000036">
    <property type="protein sequence ID" value="KAK5094156.1"/>
    <property type="molecule type" value="Genomic_DNA"/>
</dbReference>
<evidence type="ECO:0000313" key="8">
    <source>
        <dbReference type="Proteomes" id="UP001345013"/>
    </source>
</evidence>
<sequence>MVVCKYWRNGTCRNGSNCRFDHPNGQNSSNQIGGNQNNNNRQGGFGARPGVFGNISRPERWQLNEDDIRNDLTSTRPQWILSAYGPGKEPPASLFIENEYSPEEVRWRFYEQQAKGSAEAADQEAIKVWNDADSALRTAAANVRDIQQFMEQKEKEHPNRYDFTNIKFDGKISREEYAKNSQLNQQPGSSINPFGGTSNRITPSTNPFSRSAFGESSSPFSQPAQTPSSGQPVQTSPFGQPSQPSAFGKPAPTASFGQTAFGQSSQPSAFGQPSQSSAFGQPTQPSGFVQPAQSSGFGQPAQPSAFGKPAFGQSGFGQGGPGQTSSPFGQAKPAFGQPASSGGSSPFGGKPAESAAGSGFGQASNPGQSNNPFAKPSAASGFVNNTAGSGFGQTGFGQTAAPAGNASPFGQQAGSNNAPSSFGQANAREGSASPFGGTAQSGANASPFGANSTSQTSFGASPFGKPAQQSSAFGQPQQPSAFGQPAQSQQQQSAFGQPTQPQSGFGASPFSKPAQQPGFGQSPFGQQSQPQPQPQPQSGFGQQKSSFSGFGPSPFGPTAPEQNTQTTQPSGQGPAHAEQPVAQPSSTKPTDQPVQPLHYNQTLPGAPPQLQQGEALKTYHNMPVTYIIKLRPSADGTEVVDSRTPVYARPDGKGQERIWFPQGAQNPDVVKLARALSDFQAREEKYTEEVKDVYGRLFETGRFEPGKIPLVPPMRGWVDYDF</sequence>
<feature type="compositionally biased region" description="Polar residues" evidence="5">
    <location>
        <begin position="560"/>
        <end position="571"/>
    </location>
</feature>
<feature type="compositionally biased region" description="Polar residues" evidence="5">
    <location>
        <begin position="255"/>
        <end position="297"/>
    </location>
</feature>
<accession>A0ABR0KE08</accession>
<feature type="compositionally biased region" description="Low complexity" evidence="5">
    <location>
        <begin position="515"/>
        <end position="553"/>
    </location>
</feature>
<feature type="compositionally biased region" description="Low complexity" evidence="5">
    <location>
        <begin position="24"/>
        <end position="42"/>
    </location>
</feature>
<name>A0ABR0KE08_9EURO</name>
<feature type="region of interest" description="Disordered" evidence="5">
    <location>
        <begin position="179"/>
        <end position="610"/>
    </location>
</feature>
<keyword evidence="1 4" id="KW-0479">Metal-binding</keyword>
<feature type="compositionally biased region" description="Polar residues" evidence="5">
    <location>
        <begin position="438"/>
        <end position="459"/>
    </location>
</feature>
<feature type="zinc finger region" description="C3H1-type" evidence="4">
    <location>
        <begin position="1"/>
        <end position="25"/>
    </location>
</feature>
<dbReference type="PROSITE" id="PS50103">
    <property type="entry name" value="ZF_C3H1"/>
    <property type="match status" value="1"/>
</dbReference>
<dbReference type="PANTHER" id="PTHR21099:SF2">
    <property type="entry name" value="SI:CH211-113E8.11"/>
    <property type="match status" value="1"/>
</dbReference>
<evidence type="ECO:0000256" key="2">
    <source>
        <dbReference type="ARBA" id="ARBA00022771"/>
    </source>
</evidence>
<dbReference type="InterPro" id="IPR000571">
    <property type="entry name" value="Znf_CCCH"/>
</dbReference>
<proteinExistence type="predicted"/>
<feature type="compositionally biased region" description="Polar residues" evidence="5">
    <location>
        <begin position="582"/>
        <end position="603"/>
    </location>
</feature>
<feature type="compositionally biased region" description="Low complexity" evidence="5">
    <location>
        <begin position="323"/>
        <end position="352"/>
    </location>
</feature>
<dbReference type="CDD" id="cd23954">
    <property type="entry name" value="AMO1_CTD"/>
    <property type="match status" value="1"/>
</dbReference>
<dbReference type="InterPro" id="IPR036855">
    <property type="entry name" value="Znf_CCCH_sf"/>
</dbReference>
<dbReference type="InterPro" id="IPR041367">
    <property type="entry name" value="Znf-CCCH_4"/>
</dbReference>
<gene>
    <name evidence="7" type="ORF">LTR24_003761</name>
</gene>
<evidence type="ECO:0000256" key="1">
    <source>
        <dbReference type="ARBA" id="ARBA00022723"/>
    </source>
</evidence>
<evidence type="ECO:0000256" key="4">
    <source>
        <dbReference type="PROSITE-ProRule" id="PRU00723"/>
    </source>
</evidence>
<evidence type="ECO:0000313" key="7">
    <source>
        <dbReference type="EMBL" id="KAK5094156.1"/>
    </source>
</evidence>
<comment type="caution">
    <text evidence="7">The sequence shown here is derived from an EMBL/GenBank/DDBJ whole genome shotgun (WGS) entry which is preliminary data.</text>
</comment>
<protein>
    <recommendedName>
        <fullName evidence="6">C3H1-type domain-containing protein</fullName>
    </recommendedName>
</protein>
<feature type="compositionally biased region" description="Polar residues" evidence="5">
    <location>
        <begin position="408"/>
        <end position="424"/>
    </location>
</feature>
<reference evidence="7 8" key="1">
    <citation type="submission" date="2023-08" db="EMBL/GenBank/DDBJ databases">
        <title>Black Yeasts Isolated from many extreme environments.</title>
        <authorList>
            <person name="Coleine C."/>
            <person name="Stajich J.E."/>
            <person name="Selbmann L."/>
        </authorList>
    </citation>
    <scope>NUCLEOTIDE SEQUENCE [LARGE SCALE GENOMIC DNA]</scope>
    <source>
        <strain evidence="7 8">CCFEE 5885</strain>
    </source>
</reference>
<feature type="compositionally biased region" description="Polar residues" evidence="5">
    <location>
        <begin position="361"/>
        <end position="372"/>
    </location>
</feature>
<dbReference type="PANTHER" id="PTHR21099">
    <property type="entry name" value="RAD201"/>
    <property type="match status" value="1"/>
</dbReference>
<keyword evidence="2 4" id="KW-0863">Zinc-finger</keyword>
<evidence type="ECO:0000256" key="3">
    <source>
        <dbReference type="ARBA" id="ARBA00022833"/>
    </source>
</evidence>
<dbReference type="Proteomes" id="UP001345013">
    <property type="component" value="Unassembled WGS sequence"/>
</dbReference>
<keyword evidence="3 4" id="KW-0862">Zinc</keyword>
<feature type="compositionally biased region" description="Polar residues" evidence="5">
    <location>
        <begin position="179"/>
        <end position="245"/>
    </location>
</feature>
<dbReference type="SUPFAM" id="SSF90229">
    <property type="entry name" value="CCCH zinc finger"/>
    <property type="match status" value="1"/>
</dbReference>
<evidence type="ECO:0000259" key="6">
    <source>
        <dbReference type="PROSITE" id="PS50103"/>
    </source>
</evidence>
<dbReference type="Gene3D" id="4.10.1000.10">
    <property type="entry name" value="Zinc finger, CCCH-type"/>
    <property type="match status" value="1"/>
</dbReference>
<dbReference type="Pfam" id="PF18044">
    <property type="entry name" value="zf-CCCH_4"/>
    <property type="match status" value="1"/>
</dbReference>
<feature type="region of interest" description="Disordered" evidence="5">
    <location>
        <begin position="18"/>
        <end position="51"/>
    </location>
</feature>
<evidence type="ECO:0000256" key="5">
    <source>
        <dbReference type="SAM" id="MobiDB-lite"/>
    </source>
</evidence>
<dbReference type="SMART" id="SM00356">
    <property type="entry name" value="ZnF_C3H1"/>
    <property type="match status" value="1"/>
</dbReference>
<feature type="domain" description="C3H1-type" evidence="6">
    <location>
        <begin position="1"/>
        <end position="25"/>
    </location>
</feature>
<organism evidence="7 8">
    <name type="scientific">Lithohypha guttulata</name>
    <dbReference type="NCBI Taxonomy" id="1690604"/>
    <lineage>
        <taxon>Eukaryota</taxon>
        <taxon>Fungi</taxon>
        <taxon>Dikarya</taxon>
        <taxon>Ascomycota</taxon>
        <taxon>Pezizomycotina</taxon>
        <taxon>Eurotiomycetes</taxon>
        <taxon>Chaetothyriomycetidae</taxon>
        <taxon>Chaetothyriales</taxon>
        <taxon>Trichomeriaceae</taxon>
        <taxon>Lithohypha</taxon>
    </lineage>
</organism>